<dbReference type="Proteomes" id="UP000030753">
    <property type="component" value="Unassembled WGS sequence"/>
</dbReference>
<evidence type="ECO:0000313" key="3">
    <source>
        <dbReference type="Proteomes" id="UP000030753"/>
    </source>
</evidence>
<name>W9J8P5_FUSOX</name>
<accession>W9J8P5</accession>
<gene>
    <name evidence="2" type="ORF">FOYG_00775</name>
</gene>
<dbReference type="AlphaFoldDB" id="W9J8P5"/>
<sequence>MLLNNLSIAFLVPLALAATPLGGGRWKKVELYLNPQHCAGGQIKGDSFHLPPKANGQKVGSGCGNGHLRAECSSEDYYNSGVHQFTGKFSINSFKGDRISLKQTLENKGVWFMLTADKSGNLYGVGGRGMIAQELPKLVQRSLSTPFMMPILVYTRSTSMGKRNTPLLHHKTYGEISMESTLLQAAQGLLPLPGMMSSSTLVSIGLLVLEICEDELETGVWGFSSGCNPVFPVPS</sequence>
<dbReference type="HOGENOM" id="CLU_1180268_0_0_1"/>
<dbReference type="EMBL" id="JH717839">
    <property type="protein sequence ID" value="EWZ01095.1"/>
    <property type="molecule type" value="Genomic_DNA"/>
</dbReference>
<proteinExistence type="predicted"/>
<feature type="chain" id="PRO_5004925359" evidence="1">
    <location>
        <begin position="18"/>
        <end position="235"/>
    </location>
</feature>
<keyword evidence="1" id="KW-0732">Signal</keyword>
<organism evidence="2 3">
    <name type="scientific">Fusarium oxysporum NRRL 32931</name>
    <dbReference type="NCBI Taxonomy" id="660029"/>
    <lineage>
        <taxon>Eukaryota</taxon>
        <taxon>Fungi</taxon>
        <taxon>Dikarya</taxon>
        <taxon>Ascomycota</taxon>
        <taxon>Pezizomycotina</taxon>
        <taxon>Sordariomycetes</taxon>
        <taxon>Hypocreomycetidae</taxon>
        <taxon>Hypocreales</taxon>
        <taxon>Nectriaceae</taxon>
        <taxon>Fusarium</taxon>
        <taxon>Fusarium oxysporum species complex</taxon>
    </lineage>
</organism>
<dbReference type="OrthoDB" id="4221926at2759"/>
<feature type="signal peptide" evidence="1">
    <location>
        <begin position="1"/>
        <end position="17"/>
    </location>
</feature>
<reference evidence="2 3" key="1">
    <citation type="submission" date="2011-06" db="EMBL/GenBank/DDBJ databases">
        <title>The Genome Sequence of Fusarium oxysporum FOSC 3-a.</title>
        <authorList>
            <consortium name="The Broad Institute Genome Sequencing Platform"/>
            <person name="Ma L.-J."/>
            <person name="Gale L.R."/>
            <person name="Schwartz D.C."/>
            <person name="Zhou S."/>
            <person name="Corby-Kistler H."/>
            <person name="Young S.K."/>
            <person name="Zeng Q."/>
            <person name="Gargeya S."/>
            <person name="Fitzgerald M."/>
            <person name="Haas B."/>
            <person name="Abouelleil A."/>
            <person name="Alvarado L."/>
            <person name="Arachchi H.M."/>
            <person name="Berlin A."/>
            <person name="Brown A."/>
            <person name="Chapman S.B."/>
            <person name="Chen Z."/>
            <person name="Dunbar C."/>
            <person name="Freedman E."/>
            <person name="Gearin G."/>
            <person name="Gellesch M."/>
            <person name="Goldberg J."/>
            <person name="Griggs A."/>
            <person name="Gujja S."/>
            <person name="Heiman D."/>
            <person name="Howarth C."/>
            <person name="Larson L."/>
            <person name="Lui A."/>
            <person name="MacDonald P.J.P."/>
            <person name="Mehta T."/>
            <person name="Montmayeur A."/>
            <person name="Murphy C."/>
            <person name="Neiman D."/>
            <person name="Pearson M."/>
            <person name="Priest M."/>
            <person name="Roberts A."/>
            <person name="Saif S."/>
            <person name="Shea T."/>
            <person name="Shenoy N."/>
            <person name="Sisk P."/>
            <person name="Stolte C."/>
            <person name="Sykes S."/>
            <person name="Wortman J."/>
            <person name="Nusbaum C."/>
            <person name="Birren B."/>
        </authorList>
    </citation>
    <scope>NUCLEOTIDE SEQUENCE [LARGE SCALE GENOMIC DNA]</scope>
    <source>
        <strain evidence="3">FOSC 3-a</strain>
    </source>
</reference>
<protein>
    <submittedName>
        <fullName evidence="2">Uncharacterized protein</fullName>
    </submittedName>
</protein>
<evidence type="ECO:0000256" key="1">
    <source>
        <dbReference type="SAM" id="SignalP"/>
    </source>
</evidence>
<evidence type="ECO:0000313" key="2">
    <source>
        <dbReference type="EMBL" id="EWZ01095.1"/>
    </source>
</evidence>